<evidence type="ECO:0000313" key="2">
    <source>
        <dbReference type="Proteomes" id="UP000887013"/>
    </source>
</evidence>
<sequence>MLCAPDRHENWEPLLVTPTIAQARLLKITTLQKKPHQHLIKLSKIGESGSVSGGTCLVLQRLEACSPIQSIPKVVIRC</sequence>
<gene>
    <name evidence="1" type="ORF">NPIL_475941</name>
</gene>
<reference evidence="1" key="1">
    <citation type="submission" date="2020-08" db="EMBL/GenBank/DDBJ databases">
        <title>Multicomponent nature underlies the extraordinary mechanical properties of spider dragline silk.</title>
        <authorList>
            <person name="Kono N."/>
            <person name="Nakamura H."/>
            <person name="Mori M."/>
            <person name="Yoshida Y."/>
            <person name="Ohtoshi R."/>
            <person name="Malay A.D."/>
            <person name="Moran D.A.P."/>
            <person name="Tomita M."/>
            <person name="Numata K."/>
            <person name="Arakawa K."/>
        </authorList>
    </citation>
    <scope>NUCLEOTIDE SEQUENCE</scope>
</reference>
<dbReference type="AlphaFoldDB" id="A0A8X6N7K8"/>
<dbReference type="EMBL" id="BMAW01101373">
    <property type="protein sequence ID" value="GFS99162.1"/>
    <property type="molecule type" value="Genomic_DNA"/>
</dbReference>
<proteinExistence type="predicted"/>
<organism evidence="1 2">
    <name type="scientific">Nephila pilipes</name>
    <name type="common">Giant wood spider</name>
    <name type="synonym">Nephila maculata</name>
    <dbReference type="NCBI Taxonomy" id="299642"/>
    <lineage>
        <taxon>Eukaryota</taxon>
        <taxon>Metazoa</taxon>
        <taxon>Ecdysozoa</taxon>
        <taxon>Arthropoda</taxon>
        <taxon>Chelicerata</taxon>
        <taxon>Arachnida</taxon>
        <taxon>Araneae</taxon>
        <taxon>Araneomorphae</taxon>
        <taxon>Entelegynae</taxon>
        <taxon>Araneoidea</taxon>
        <taxon>Nephilidae</taxon>
        <taxon>Nephila</taxon>
    </lineage>
</organism>
<dbReference type="Proteomes" id="UP000887013">
    <property type="component" value="Unassembled WGS sequence"/>
</dbReference>
<protein>
    <submittedName>
        <fullName evidence="1">Uncharacterized protein</fullName>
    </submittedName>
</protein>
<keyword evidence="2" id="KW-1185">Reference proteome</keyword>
<comment type="caution">
    <text evidence="1">The sequence shown here is derived from an EMBL/GenBank/DDBJ whole genome shotgun (WGS) entry which is preliminary data.</text>
</comment>
<accession>A0A8X6N7K8</accession>
<name>A0A8X6N7K8_NEPPI</name>
<evidence type="ECO:0000313" key="1">
    <source>
        <dbReference type="EMBL" id="GFS99162.1"/>
    </source>
</evidence>